<dbReference type="FunFam" id="3.90.950.10:FF:000001">
    <property type="entry name" value="dITP/XTP pyrophosphatase"/>
    <property type="match status" value="1"/>
</dbReference>
<dbReference type="NCBIfam" id="TIGR00042">
    <property type="entry name" value="RdgB/HAM1 family non-canonical purine NTP pyrophosphatase"/>
    <property type="match status" value="1"/>
</dbReference>
<dbReference type="GO" id="GO:0005829">
    <property type="term" value="C:cytosol"/>
    <property type="evidence" value="ECO:0007669"/>
    <property type="project" value="TreeGrafter"/>
</dbReference>
<keyword evidence="5 10" id="KW-0378">Hydrolase</keyword>
<keyword evidence="6 10" id="KW-0460">Magnesium</keyword>
<evidence type="ECO:0000256" key="7">
    <source>
        <dbReference type="ARBA" id="ARBA00023080"/>
    </source>
</evidence>
<comment type="function">
    <text evidence="10">Pyrophosphatase that catalyzes the hydrolysis of nucleoside triphosphates to their monophosphate derivatives, with a high preference for the non-canonical purine nucleotides XTP (xanthosine triphosphate), dITP (deoxyinosine triphosphate) and ITP. Seems to function as a house-cleaning enzyme that removes non-canonical purine nucleotides from the nucleotide pool, thus preventing their incorporation into DNA/RNA and avoiding chromosomal lesions.</text>
</comment>
<feature type="active site" description="Proton acceptor" evidence="10">
    <location>
        <position position="73"/>
    </location>
</feature>
<evidence type="ECO:0000256" key="10">
    <source>
        <dbReference type="HAMAP-Rule" id="MF_01405"/>
    </source>
</evidence>
<feature type="binding site" evidence="10">
    <location>
        <position position="73"/>
    </location>
    <ligand>
        <name>Mg(2+)</name>
        <dbReference type="ChEBI" id="CHEBI:18420"/>
    </ligand>
</feature>
<comment type="catalytic activity">
    <reaction evidence="8 10">
        <text>dITP + H2O = dIMP + diphosphate + H(+)</text>
        <dbReference type="Rhea" id="RHEA:28342"/>
        <dbReference type="ChEBI" id="CHEBI:15377"/>
        <dbReference type="ChEBI" id="CHEBI:15378"/>
        <dbReference type="ChEBI" id="CHEBI:33019"/>
        <dbReference type="ChEBI" id="CHEBI:61194"/>
        <dbReference type="ChEBI" id="CHEBI:61382"/>
        <dbReference type="EC" id="3.6.1.66"/>
    </reaction>
</comment>
<organism evidence="12 13">
    <name type="scientific">Fimbriimonas ginsengisoli</name>
    <dbReference type="NCBI Taxonomy" id="1005039"/>
    <lineage>
        <taxon>Bacteria</taxon>
        <taxon>Bacillati</taxon>
        <taxon>Armatimonadota</taxon>
        <taxon>Fimbriimonadia</taxon>
        <taxon>Fimbriimonadales</taxon>
        <taxon>Fimbriimonadaceae</taxon>
        <taxon>Fimbriimonas</taxon>
    </lineage>
</organism>
<sequence length="209" mass="22139">MISRLVLATHNAKKGGEMSQILGARFPILTIATLADFPGAPEPEETGSTYAQNARIKAESAAVFTEEWSLADDAGLEIDALDGAPGLHSKRFEGPATPFAEKMARILDALRGIEGSARAAQFRCCVALAAPPALGQATRVFEATCEGRIAERPSGSGGFGYDPIFFLPEKGCTMADLTADDKHLVSHRGKVLRLLGDALDTIGVARWAK</sequence>
<comment type="catalytic activity">
    <reaction evidence="10">
        <text>ITP + H2O = IMP + diphosphate + H(+)</text>
        <dbReference type="Rhea" id="RHEA:29399"/>
        <dbReference type="ChEBI" id="CHEBI:15377"/>
        <dbReference type="ChEBI" id="CHEBI:15378"/>
        <dbReference type="ChEBI" id="CHEBI:33019"/>
        <dbReference type="ChEBI" id="CHEBI:58053"/>
        <dbReference type="ChEBI" id="CHEBI:61402"/>
        <dbReference type="EC" id="3.6.1.66"/>
    </reaction>
</comment>
<dbReference type="EC" id="3.6.1.66" evidence="10"/>
<feature type="binding site" evidence="10">
    <location>
        <begin position="187"/>
        <end position="188"/>
    </location>
    <ligand>
        <name>substrate</name>
    </ligand>
</feature>
<protein>
    <recommendedName>
        <fullName evidence="10">dITP/XTP pyrophosphatase</fullName>
        <ecNumber evidence="10">3.6.1.66</ecNumber>
    </recommendedName>
    <alternativeName>
        <fullName evidence="10">Non-canonical purine NTP pyrophosphatase</fullName>
    </alternativeName>
    <alternativeName>
        <fullName evidence="10">Non-standard purine NTP pyrophosphatase</fullName>
    </alternativeName>
    <alternativeName>
        <fullName evidence="10">Nucleoside-triphosphate diphosphatase</fullName>
    </alternativeName>
    <alternativeName>
        <fullName evidence="10">Nucleoside-triphosphate pyrophosphatase</fullName>
        <shortName evidence="10">NTPase</shortName>
    </alternativeName>
</protein>
<keyword evidence="3 10" id="KW-0479">Metal-binding</keyword>
<dbReference type="GO" id="GO:0009146">
    <property type="term" value="P:purine nucleoside triphosphate catabolic process"/>
    <property type="evidence" value="ECO:0007669"/>
    <property type="project" value="UniProtKB-UniRule"/>
</dbReference>
<keyword evidence="7 10" id="KW-0546">Nucleotide metabolism</keyword>
<comment type="caution">
    <text evidence="12">The sequence shown here is derived from an EMBL/GenBank/DDBJ whole genome shotgun (WGS) entry which is preliminary data.</text>
</comment>
<dbReference type="PANTHER" id="PTHR11067:SF9">
    <property type="entry name" value="INOSINE TRIPHOSPHATE PYROPHOSPHATASE"/>
    <property type="match status" value="1"/>
</dbReference>
<dbReference type="InterPro" id="IPR002637">
    <property type="entry name" value="RdgB/HAM1"/>
</dbReference>
<dbReference type="CDD" id="cd00515">
    <property type="entry name" value="HAM1"/>
    <property type="match status" value="1"/>
</dbReference>
<evidence type="ECO:0000256" key="9">
    <source>
        <dbReference type="ARBA" id="ARBA00052017"/>
    </source>
</evidence>
<reference evidence="12" key="1">
    <citation type="submission" date="2020-07" db="EMBL/GenBank/DDBJ databases">
        <title>Huge and variable diversity of episymbiotic CPR bacteria and DPANN archaea in groundwater ecosystems.</title>
        <authorList>
            <person name="He C.Y."/>
            <person name="Keren R."/>
            <person name="Whittaker M."/>
            <person name="Farag I.F."/>
            <person name="Doudna J."/>
            <person name="Cate J.H.D."/>
            <person name="Banfield J.F."/>
        </authorList>
    </citation>
    <scope>NUCLEOTIDE SEQUENCE</scope>
    <source>
        <strain evidence="12">NC_groundwater_17_Pr7_B-0.1um_64_12</strain>
    </source>
</reference>
<evidence type="ECO:0000313" key="12">
    <source>
        <dbReference type="EMBL" id="MBI1755683.1"/>
    </source>
</evidence>
<dbReference type="GO" id="GO:0046872">
    <property type="term" value="F:metal ion binding"/>
    <property type="evidence" value="ECO:0007669"/>
    <property type="project" value="UniProtKB-KW"/>
</dbReference>
<comment type="catalytic activity">
    <reaction evidence="9 10">
        <text>XTP + H2O = XMP + diphosphate + H(+)</text>
        <dbReference type="Rhea" id="RHEA:28610"/>
        <dbReference type="ChEBI" id="CHEBI:15377"/>
        <dbReference type="ChEBI" id="CHEBI:15378"/>
        <dbReference type="ChEBI" id="CHEBI:33019"/>
        <dbReference type="ChEBI" id="CHEBI:57464"/>
        <dbReference type="ChEBI" id="CHEBI:61314"/>
        <dbReference type="EC" id="3.6.1.66"/>
    </reaction>
</comment>
<comment type="subunit">
    <text evidence="2 10">Homodimer.</text>
</comment>
<comment type="similarity">
    <text evidence="1 10 11">Belongs to the HAM1 NTPase family.</text>
</comment>
<dbReference type="GO" id="GO:0035870">
    <property type="term" value="F:dITP diphosphatase activity"/>
    <property type="evidence" value="ECO:0007669"/>
    <property type="project" value="UniProtKB-UniRule"/>
</dbReference>
<dbReference type="Gene3D" id="3.90.950.10">
    <property type="match status" value="1"/>
</dbReference>
<dbReference type="GO" id="GO:0009117">
    <property type="term" value="P:nucleotide metabolic process"/>
    <property type="evidence" value="ECO:0007669"/>
    <property type="project" value="UniProtKB-KW"/>
</dbReference>
<keyword evidence="4 10" id="KW-0547">Nucleotide-binding</keyword>
<evidence type="ECO:0000256" key="2">
    <source>
        <dbReference type="ARBA" id="ARBA00011738"/>
    </source>
</evidence>
<evidence type="ECO:0000256" key="5">
    <source>
        <dbReference type="ARBA" id="ARBA00022801"/>
    </source>
</evidence>
<proteinExistence type="inferred from homology"/>
<feature type="binding site" evidence="10">
    <location>
        <begin position="9"/>
        <end position="14"/>
    </location>
    <ligand>
        <name>substrate</name>
    </ligand>
</feature>
<feature type="binding site" evidence="10">
    <location>
        <position position="182"/>
    </location>
    <ligand>
        <name>substrate</name>
    </ligand>
</feature>
<evidence type="ECO:0000313" key="13">
    <source>
        <dbReference type="Proteomes" id="UP000727962"/>
    </source>
</evidence>
<dbReference type="Proteomes" id="UP000727962">
    <property type="component" value="Unassembled WGS sequence"/>
</dbReference>
<comment type="cofactor">
    <cofactor evidence="10">
        <name>Mg(2+)</name>
        <dbReference type="ChEBI" id="CHEBI:18420"/>
    </cofactor>
    <text evidence="10">Binds 1 Mg(2+) ion per subunit.</text>
</comment>
<accession>A0A931PSQ7</accession>
<dbReference type="EMBL" id="JACOSL010000006">
    <property type="protein sequence ID" value="MBI1755683.1"/>
    <property type="molecule type" value="Genomic_DNA"/>
</dbReference>
<dbReference type="GO" id="GO:0036222">
    <property type="term" value="F:XTP diphosphatase activity"/>
    <property type="evidence" value="ECO:0007669"/>
    <property type="project" value="UniProtKB-UniRule"/>
</dbReference>
<dbReference type="GO" id="GO:0036220">
    <property type="term" value="F:ITP diphosphatase activity"/>
    <property type="evidence" value="ECO:0007669"/>
    <property type="project" value="UniProtKB-UniRule"/>
</dbReference>
<dbReference type="GO" id="GO:0000166">
    <property type="term" value="F:nucleotide binding"/>
    <property type="evidence" value="ECO:0007669"/>
    <property type="project" value="UniProtKB-KW"/>
</dbReference>
<feature type="binding site" evidence="10">
    <location>
        <begin position="159"/>
        <end position="162"/>
    </location>
    <ligand>
        <name>substrate</name>
    </ligand>
</feature>
<evidence type="ECO:0000256" key="4">
    <source>
        <dbReference type="ARBA" id="ARBA00022741"/>
    </source>
</evidence>
<dbReference type="HAMAP" id="MF_01405">
    <property type="entry name" value="Non_canon_purine_NTPase"/>
    <property type="match status" value="1"/>
</dbReference>
<gene>
    <name evidence="12" type="primary">rdgB</name>
    <name evidence="12" type="ORF">HYR64_01070</name>
</gene>
<evidence type="ECO:0000256" key="3">
    <source>
        <dbReference type="ARBA" id="ARBA00022723"/>
    </source>
</evidence>
<dbReference type="GO" id="GO:0017111">
    <property type="term" value="F:ribonucleoside triphosphate phosphatase activity"/>
    <property type="evidence" value="ECO:0007669"/>
    <property type="project" value="InterPro"/>
</dbReference>
<evidence type="ECO:0000256" key="8">
    <source>
        <dbReference type="ARBA" id="ARBA00051875"/>
    </source>
</evidence>
<evidence type="ECO:0000256" key="11">
    <source>
        <dbReference type="RuleBase" id="RU003781"/>
    </source>
</evidence>
<dbReference type="InterPro" id="IPR020922">
    <property type="entry name" value="dITP/XTP_pyrophosphatase"/>
</dbReference>
<evidence type="ECO:0000256" key="1">
    <source>
        <dbReference type="ARBA" id="ARBA00008023"/>
    </source>
</evidence>
<evidence type="ECO:0000256" key="6">
    <source>
        <dbReference type="ARBA" id="ARBA00022842"/>
    </source>
</evidence>
<dbReference type="InterPro" id="IPR029001">
    <property type="entry name" value="ITPase-like_fam"/>
</dbReference>
<feature type="binding site" evidence="10">
    <location>
        <position position="44"/>
    </location>
    <ligand>
        <name>Mg(2+)</name>
        <dbReference type="ChEBI" id="CHEBI:18420"/>
    </ligand>
</feature>
<dbReference type="PANTHER" id="PTHR11067">
    <property type="entry name" value="INOSINE TRIPHOSPHATE PYROPHOSPHATASE/HAM1 PROTEIN"/>
    <property type="match status" value="1"/>
</dbReference>
<dbReference type="AlphaFoldDB" id="A0A931PSQ7"/>
<name>A0A931PSQ7_FIMGI</name>
<feature type="binding site" evidence="10">
    <location>
        <position position="74"/>
    </location>
    <ligand>
        <name>substrate</name>
    </ligand>
</feature>
<dbReference type="Pfam" id="PF01725">
    <property type="entry name" value="Ham1p_like"/>
    <property type="match status" value="1"/>
</dbReference>
<dbReference type="SUPFAM" id="SSF52972">
    <property type="entry name" value="ITPase-like"/>
    <property type="match status" value="1"/>
</dbReference>